<proteinExistence type="predicted"/>
<gene>
    <name evidence="1" type="ORF">LOK49_LG09G02016</name>
</gene>
<organism evidence="1 2">
    <name type="scientific">Camellia lanceoleosa</name>
    <dbReference type="NCBI Taxonomy" id="1840588"/>
    <lineage>
        <taxon>Eukaryota</taxon>
        <taxon>Viridiplantae</taxon>
        <taxon>Streptophyta</taxon>
        <taxon>Embryophyta</taxon>
        <taxon>Tracheophyta</taxon>
        <taxon>Spermatophyta</taxon>
        <taxon>Magnoliopsida</taxon>
        <taxon>eudicotyledons</taxon>
        <taxon>Gunneridae</taxon>
        <taxon>Pentapetalae</taxon>
        <taxon>asterids</taxon>
        <taxon>Ericales</taxon>
        <taxon>Theaceae</taxon>
        <taxon>Camellia</taxon>
    </lineage>
</organism>
<comment type="caution">
    <text evidence="1">The sequence shown here is derived from an EMBL/GenBank/DDBJ whole genome shotgun (WGS) entry which is preliminary data.</text>
</comment>
<keyword evidence="2" id="KW-1185">Reference proteome</keyword>
<evidence type="ECO:0000313" key="1">
    <source>
        <dbReference type="EMBL" id="KAI7999432.1"/>
    </source>
</evidence>
<dbReference type="Proteomes" id="UP001060215">
    <property type="component" value="Chromosome 8"/>
</dbReference>
<name>A0ACC0GE65_9ERIC</name>
<protein>
    <submittedName>
        <fullName evidence="1">Protein HIRA</fullName>
    </submittedName>
</protein>
<sequence length="95" mass="10415">MPKKYSTHLEVATKASALRVDDGKKSEGPSVGALNKVEATTRMSSLVKQREYRRPNGRKRIIPEVVGVPGQQQNISGDVQSQALDFPLKSSGFNF</sequence>
<evidence type="ECO:0000313" key="2">
    <source>
        <dbReference type="Proteomes" id="UP001060215"/>
    </source>
</evidence>
<dbReference type="EMBL" id="CM045765">
    <property type="protein sequence ID" value="KAI7999432.1"/>
    <property type="molecule type" value="Genomic_DNA"/>
</dbReference>
<reference evidence="1 2" key="1">
    <citation type="journal article" date="2022" name="Plant J.">
        <title>Chromosome-level genome of Camellia lanceoleosa provides a valuable resource for understanding genome evolution and self-incompatibility.</title>
        <authorList>
            <person name="Gong W."/>
            <person name="Xiao S."/>
            <person name="Wang L."/>
            <person name="Liao Z."/>
            <person name="Chang Y."/>
            <person name="Mo W."/>
            <person name="Hu G."/>
            <person name="Li W."/>
            <person name="Zhao G."/>
            <person name="Zhu H."/>
            <person name="Hu X."/>
            <person name="Ji K."/>
            <person name="Xiang X."/>
            <person name="Song Q."/>
            <person name="Yuan D."/>
            <person name="Jin S."/>
            <person name="Zhang L."/>
        </authorList>
    </citation>
    <scope>NUCLEOTIDE SEQUENCE [LARGE SCALE GENOMIC DNA]</scope>
    <source>
        <strain evidence="1">SQ_2022a</strain>
    </source>
</reference>
<accession>A0ACC0GE65</accession>